<gene>
    <name evidence="1" type="ORF">SASPL_135363</name>
</gene>
<accession>A0A8X8WY10</accession>
<proteinExistence type="predicted"/>
<dbReference type="AlphaFoldDB" id="A0A8X8WY10"/>
<organism evidence="1">
    <name type="scientific">Salvia splendens</name>
    <name type="common">Scarlet sage</name>
    <dbReference type="NCBI Taxonomy" id="180675"/>
    <lineage>
        <taxon>Eukaryota</taxon>
        <taxon>Viridiplantae</taxon>
        <taxon>Streptophyta</taxon>
        <taxon>Embryophyta</taxon>
        <taxon>Tracheophyta</taxon>
        <taxon>Spermatophyta</taxon>
        <taxon>Magnoliopsida</taxon>
        <taxon>eudicotyledons</taxon>
        <taxon>Gunneridae</taxon>
        <taxon>Pentapetalae</taxon>
        <taxon>asterids</taxon>
        <taxon>lamiids</taxon>
        <taxon>Lamiales</taxon>
        <taxon>Lamiaceae</taxon>
        <taxon>Nepetoideae</taxon>
        <taxon>Mentheae</taxon>
        <taxon>Salviinae</taxon>
        <taxon>Salvia</taxon>
        <taxon>Salvia subgen. Calosphace</taxon>
        <taxon>core Calosphace</taxon>
    </lineage>
</organism>
<dbReference type="Proteomes" id="UP000298416">
    <property type="component" value="Unassembled WGS sequence"/>
</dbReference>
<sequence length="157" mass="17761">MGDTLVSRRSEANFSIGRFYASIGEEGRFVFNTTRIWESDWFLRGGASSLACVRVHEQRNACRLSFRGSEGELEPEDSNRNGDCEGARGDIGFWVGQASDDELEQDADQYPRHQRCRKIVEEGLEYGDGENPILTDWAWDCFVGGRLDALVRNEEDA</sequence>
<protein>
    <submittedName>
        <fullName evidence="1">Uncharacterized protein</fullName>
    </submittedName>
</protein>
<evidence type="ECO:0000313" key="2">
    <source>
        <dbReference type="Proteomes" id="UP000298416"/>
    </source>
</evidence>
<evidence type="ECO:0000313" key="1">
    <source>
        <dbReference type="EMBL" id="KAG6403146.1"/>
    </source>
</evidence>
<dbReference type="EMBL" id="PNBA02000013">
    <property type="protein sequence ID" value="KAG6403146.1"/>
    <property type="molecule type" value="Genomic_DNA"/>
</dbReference>
<name>A0A8X8WY10_SALSN</name>
<comment type="caution">
    <text evidence="1">The sequence shown here is derived from an EMBL/GenBank/DDBJ whole genome shotgun (WGS) entry which is preliminary data.</text>
</comment>
<reference evidence="1" key="1">
    <citation type="submission" date="2018-01" db="EMBL/GenBank/DDBJ databases">
        <authorList>
            <person name="Mao J.F."/>
        </authorList>
    </citation>
    <scope>NUCLEOTIDE SEQUENCE</scope>
    <source>
        <strain evidence="1">Huo1</strain>
        <tissue evidence="1">Leaf</tissue>
    </source>
</reference>
<keyword evidence="2" id="KW-1185">Reference proteome</keyword>
<reference evidence="1" key="2">
    <citation type="submission" date="2020-08" db="EMBL/GenBank/DDBJ databases">
        <title>Plant Genome Project.</title>
        <authorList>
            <person name="Zhang R.-G."/>
        </authorList>
    </citation>
    <scope>NUCLEOTIDE SEQUENCE</scope>
    <source>
        <strain evidence="1">Huo1</strain>
        <tissue evidence="1">Leaf</tissue>
    </source>
</reference>